<dbReference type="SUPFAM" id="SSF53067">
    <property type="entry name" value="Actin-like ATPase domain"/>
    <property type="match status" value="1"/>
</dbReference>
<dbReference type="GO" id="GO:0051536">
    <property type="term" value="F:iron-sulfur cluster binding"/>
    <property type="evidence" value="ECO:0007669"/>
    <property type="project" value="UniProtKB-KW"/>
</dbReference>
<evidence type="ECO:0000259" key="5">
    <source>
        <dbReference type="Pfam" id="PF01869"/>
    </source>
</evidence>
<dbReference type="AlphaFoldDB" id="A0A286TTC9"/>
<dbReference type="OrthoDB" id="9778513at2"/>
<dbReference type="PANTHER" id="PTHR32329:SF2">
    <property type="entry name" value="BIFUNCTIONAL PROTEIN [INCLUDES 2-HYDROXYACYL-COA DEHYDRATASE (N-TER) AND ITS ACTIVATOR DOMAIN (C_TERM)"/>
    <property type="match status" value="1"/>
</dbReference>
<proteinExistence type="predicted"/>
<organism evidence="6 7">
    <name type="scientific">Candidatus Scalindua japonica</name>
    <dbReference type="NCBI Taxonomy" id="1284222"/>
    <lineage>
        <taxon>Bacteria</taxon>
        <taxon>Pseudomonadati</taxon>
        <taxon>Planctomycetota</taxon>
        <taxon>Candidatus Brocadiia</taxon>
        <taxon>Candidatus Brocadiales</taxon>
        <taxon>Candidatus Scalinduaceae</taxon>
        <taxon>Candidatus Scalindua</taxon>
    </lineage>
</organism>
<dbReference type="EMBL" id="BAOS01000001">
    <property type="protein sequence ID" value="GAX59137.1"/>
    <property type="molecule type" value="Genomic_DNA"/>
</dbReference>
<sequence>MNYYLGIDIGSATTDVVLVNEEKTIVDFGVIRTSPIHKENATRLTETILKKNRLSLKDIRYSIATGYGRYNVPFVSEAVTEITCHAKGILCFFPNVRSIIDIGGQDSKVIVCDESGNVKNFAMNDKCAAGSGRFLEVLAGVMNIPLSEMGQYSLKSEKAVEINSTCTVFAESEVISKLAMGVLPEDILSGVFNTLAKRVYALGKRFAYPGEIAFSGGVARNVGVAKQFECILETNLNIAVDPDITGALGAGLYSIEKYQKINNGDNEKVGMGNSEELRRFSHEFNSILARNPLGANE</sequence>
<dbReference type="CDD" id="cd24036">
    <property type="entry name" value="ASKHA_NBD_BcrAD_BadFG_HgdC_HadI"/>
    <property type="match status" value="1"/>
</dbReference>
<keyword evidence="4" id="KW-0411">Iron-sulfur</keyword>
<dbReference type="InterPro" id="IPR051805">
    <property type="entry name" value="Dehydratase_Activator_Redct"/>
</dbReference>
<dbReference type="Pfam" id="PF01869">
    <property type="entry name" value="BcrAD_BadFG"/>
    <property type="match status" value="1"/>
</dbReference>
<dbReference type="Proteomes" id="UP000218542">
    <property type="component" value="Unassembled WGS sequence"/>
</dbReference>
<comment type="caution">
    <text evidence="6">The sequence shown here is derived from an EMBL/GenBank/DDBJ whole genome shotgun (WGS) entry which is preliminary data.</text>
</comment>
<evidence type="ECO:0000256" key="2">
    <source>
        <dbReference type="ARBA" id="ARBA00022723"/>
    </source>
</evidence>
<dbReference type="InterPro" id="IPR043129">
    <property type="entry name" value="ATPase_NBD"/>
</dbReference>
<protein>
    <submittedName>
        <fullName evidence="6">Activator of 2-hydroxyglutaryl-CoA dehydratase</fullName>
    </submittedName>
</protein>
<keyword evidence="2" id="KW-0479">Metal-binding</keyword>
<evidence type="ECO:0000313" key="6">
    <source>
        <dbReference type="EMBL" id="GAX59137.1"/>
    </source>
</evidence>
<comment type="cofactor">
    <cofactor evidence="1">
        <name>[4Fe-4S] cluster</name>
        <dbReference type="ChEBI" id="CHEBI:49883"/>
    </cofactor>
</comment>
<evidence type="ECO:0000256" key="1">
    <source>
        <dbReference type="ARBA" id="ARBA00001966"/>
    </source>
</evidence>
<accession>A0A286TTC9</accession>
<dbReference type="NCBIfam" id="TIGR00241">
    <property type="entry name" value="CoA_E_activ"/>
    <property type="match status" value="1"/>
</dbReference>
<name>A0A286TTC9_9BACT</name>
<gene>
    <name evidence="6" type="ORF">SCALIN_C01_0068</name>
</gene>
<dbReference type="InterPro" id="IPR008275">
    <property type="entry name" value="CoA_E_activase_dom"/>
</dbReference>
<keyword evidence="3" id="KW-0408">Iron</keyword>
<evidence type="ECO:0000313" key="7">
    <source>
        <dbReference type="Proteomes" id="UP000218542"/>
    </source>
</evidence>
<keyword evidence="7" id="KW-1185">Reference proteome</keyword>
<reference evidence="6 7" key="1">
    <citation type="journal article" date="2017" name="Environ. Microbiol. Rep.">
        <title>Genetic diversity of marine anaerobic ammonium-oxidizing bacteria as revealed by genomic and proteomic analyses of 'Candidatus Scalindua japonica'.</title>
        <authorList>
            <person name="Oshiki M."/>
            <person name="Mizuto K."/>
            <person name="Kimura Z."/>
            <person name="Kindaichi T."/>
            <person name="Satoh H."/>
            <person name="Okabe S."/>
        </authorList>
    </citation>
    <scope>NUCLEOTIDE SEQUENCE [LARGE SCALE GENOMIC DNA]</scope>
    <source>
        <strain evidence="7">husup-a2</strain>
    </source>
</reference>
<feature type="domain" description="ATPase BadF/BadG/BcrA/BcrD type" evidence="5">
    <location>
        <begin position="5"/>
        <end position="253"/>
    </location>
</feature>
<dbReference type="InterPro" id="IPR002731">
    <property type="entry name" value="ATPase_BadF"/>
</dbReference>
<dbReference type="RefSeq" id="WP_096892276.1">
    <property type="nucleotide sequence ID" value="NZ_BAOS01000001.1"/>
</dbReference>
<evidence type="ECO:0000256" key="3">
    <source>
        <dbReference type="ARBA" id="ARBA00023004"/>
    </source>
</evidence>
<dbReference type="GO" id="GO:0046872">
    <property type="term" value="F:metal ion binding"/>
    <property type="evidence" value="ECO:0007669"/>
    <property type="project" value="UniProtKB-KW"/>
</dbReference>
<evidence type="ECO:0000256" key="4">
    <source>
        <dbReference type="ARBA" id="ARBA00023014"/>
    </source>
</evidence>
<dbReference type="Gene3D" id="3.30.420.40">
    <property type="match status" value="2"/>
</dbReference>
<dbReference type="PANTHER" id="PTHR32329">
    <property type="entry name" value="BIFUNCTIONAL PROTEIN [INCLUDES 2-HYDROXYACYL-COA DEHYDRATASE (N-TER) AND ITS ACTIVATOR DOMAIN (C_TERM)-RELATED"/>
    <property type="match status" value="1"/>
</dbReference>